<name>A0AAP0M3G5_9ROSI</name>
<keyword evidence="4" id="KW-0677">Repeat</keyword>
<keyword evidence="3" id="KW-0812">Transmembrane</keyword>
<keyword evidence="6" id="KW-0472">Membrane</keyword>
<comment type="subcellular location">
    <subcellularLocation>
        <location evidence="1">Membrane</location>
    </subcellularLocation>
</comment>
<accession>A0AAP0M3G5</accession>
<gene>
    <name evidence="8" type="ORF">WN944_004187</name>
</gene>
<keyword evidence="2" id="KW-0433">Leucine-rich repeat</keyword>
<dbReference type="AlphaFoldDB" id="A0AAP0M3G5"/>
<evidence type="ECO:0000256" key="3">
    <source>
        <dbReference type="ARBA" id="ARBA00022692"/>
    </source>
</evidence>
<dbReference type="Gene3D" id="1.10.510.10">
    <property type="entry name" value="Transferase(Phosphotransferase) domain 1"/>
    <property type="match status" value="1"/>
</dbReference>
<dbReference type="GO" id="GO:0016020">
    <property type="term" value="C:membrane"/>
    <property type="evidence" value="ECO:0007669"/>
    <property type="project" value="UniProtKB-SubCell"/>
</dbReference>
<dbReference type="PANTHER" id="PTHR27008:SF499">
    <property type="entry name" value="OS06G0581500 PROTEIN"/>
    <property type="match status" value="1"/>
</dbReference>
<comment type="caution">
    <text evidence="8">The sequence shown here is derived from an EMBL/GenBank/DDBJ whole genome shotgun (WGS) entry which is preliminary data.</text>
</comment>
<evidence type="ECO:0000256" key="4">
    <source>
        <dbReference type="ARBA" id="ARBA00022737"/>
    </source>
</evidence>
<proteinExistence type="predicted"/>
<dbReference type="PANTHER" id="PTHR27008">
    <property type="entry name" value="OS04G0122200 PROTEIN"/>
    <property type="match status" value="1"/>
</dbReference>
<dbReference type="Proteomes" id="UP001428341">
    <property type="component" value="Unassembled WGS sequence"/>
</dbReference>
<evidence type="ECO:0000256" key="2">
    <source>
        <dbReference type="ARBA" id="ARBA00022614"/>
    </source>
</evidence>
<evidence type="ECO:0000313" key="9">
    <source>
        <dbReference type="Proteomes" id="UP001428341"/>
    </source>
</evidence>
<keyword evidence="5" id="KW-1133">Transmembrane helix</keyword>
<keyword evidence="9" id="KW-1185">Reference proteome</keyword>
<evidence type="ECO:0000256" key="6">
    <source>
        <dbReference type="ARBA" id="ARBA00023136"/>
    </source>
</evidence>
<dbReference type="InterPro" id="IPR011009">
    <property type="entry name" value="Kinase-like_dom_sf"/>
</dbReference>
<sequence length="146" mass="16186">MSRRSHLDRAPLVLKLQQQGTLKSFSTDAMLREVYDAVTSSGSQLLAQRLNIAIDVASALDYLHNRYDTPIARCDLKPSNVLFDEDMIAHVGGFGLANSSLKHQKILQKSICIYWLRGSIGYIPPGIIVKSNDITTNSCTNLSYTN</sequence>
<feature type="domain" description="Protein kinase" evidence="7">
    <location>
        <begin position="1"/>
        <end position="146"/>
    </location>
</feature>
<dbReference type="InterPro" id="IPR000719">
    <property type="entry name" value="Prot_kinase_dom"/>
</dbReference>
<organism evidence="8 9">
    <name type="scientific">Citrus x changshan-huyou</name>
    <dbReference type="NCBI Taxonomy" id="2935761"/>
    <lineage>
        <taxon>Eukaryota</taxon>
        <taxon>Viridiplantae</taxon>
        <taxon>Streptophyta</taxon>
        <taxon>Embryophyta</taxon>
        <taxon>Tracheophyta</taxon>
        <taxon>Spermatophyta</taxon>
        <taxon>Magnoliopsida</taxon>
        <taxon>eudicotyledons</taxon>
        <taxon>Gunneridae</taxon>
        <taxon>Pentapetalae</taxon>
        <taxon>rosids</taxon>
        <taxon>malvids</taxon>
        <taxon>Sapindales</taxon>
        <taxon>Rutaceae</taxon>
        <taxon>Aurantioideae</taxon>
        <taxon>Citrus</taxon>
    </lineage>
</organism>
<dbReference type="GO" id="GO:0005524">
    <property type="term" value="F:ATP binding"/>
    <property type="evidence" value="ECO:0007669"/>
    <property type="project" value="InterPro"/>
</dbReference>
<evidence type="ECO:0000256" key="5">
    <source>
        <dbReference type="ARBA" id="ARBA00022989"/>
    </source>
</evidence>
<reference evidence="8 9" key="1">
    <citation type="submission" date="2024-05" db="EMBL/GenBank/DDBJ databases">
        <title>Haplotype-resolved chromosome-level genome assembly of Huyou (Citrus changshanensis).</title>
        <authorList>
            <person name="Miao C."/>
            <person name="Chen W."/>
            <person name="Wu Y."/>
            <person name="Wang L."/>
            <person name="Zhao S."/>
            <person name="Grierson D."/>
            <person name="Xu C."/>
            <person name="Chen K."/>
        </authorList>
    </citation>
    <scope>NUCLEOTIDE SEQUENCE [LARGE SCALE GENOMIC DNA]</scope>
    <source>
        <strain evidence="8">01-14</strain>
        <tissue evidence="8">Leaf</tissue>
    </source>
</reference>
<dbReference type="Pfam" id="PF00069">
    <property type="entry name" value="Pkinase"/>
    <property type="match status" value="1"/>
</dbReference>
<dbReference type="PROSITE" id="PS50011">
    <property type="entry name" value="PROTEIN_KINASE_DOM"/>
    <property type="match status" value="1"/>
</dbReference>
<evidence type="ECO:0000256" key="1">
    <source>
        <dbReference type="ARBA" id="ARBA00004370"/>
    </source>
</evidence>
<dbReference type="EMBL" id="JBCGBO010000006">
    <property type="protein sequence ID" value="KAK9193490.1"/>
    <property type="molecule type" value="Genomic_DNA"/>
</dbReference>
<dbReference type="InterPro" id="IPR051809">
    <property type="entry name" value="Plant_receptor-like_S/T_kinase"/>
</dbReference>
<dbReference type="SUPFAM" id="SSF56112">
    <property type="entry name" value="Protein kinase-like (PK-like)"/>
    <property type="match status" value="1"/>
</dbReference>
<dbReference type="GO" id="GO:0004672">
    <property type="term" value="F:protein kinase activity"/>
    <property type="evidence" value="ECO:0007669"/>
    <property type="project" value="InterPro"/>
</dbReference>
<evidence type="ECO:0000259" key="7">
    <source>
        <dbReference type="PROSITE" id="PS50011"/>
    </source>
</evidence>
<evidence type="ECO:0000313" key="8">
    <source>
        <dbReference type="EMBL" id="KAK9193490.1"/>
    </source>
</evidence>
<protein>
    <recommendedName>
        <fullName evidence="7">Protein kinase domain-containing protein</fullName>
    </recommendedName>
</protein>